<organism evidence="1 2">
    <name type="scientific">Pyropia yezoensis</name>
    <name type="common">Susabi-nori</name>
    <name type="synonym">Porphyra yezoensis</name>
    <dbReference type="NCBI Taxonomy" id="2788"/>
    <lineage>
        <taxon>Eukaryota</taxon>
        <taxon>Rhodophyta</taxon>
        <taxon>Bangiophyceae</taxon>
        <taxon>Bangiales</taxon>
        <taxon>Bangiaceae</taxon>
        <taxon>Pyropia</taxon>
    </lineage>
</organism>
<sequence>MRLTDAARVAPIPAEAVTAWGLDPLVAAGPAASAEAAAGTAAASPAATPIPCASAVAGRIAVAGSPLPPSSAGASPPGPSGRPPARRCCHCHCDGGRDGQAASPSLPPLAVAFVPILGGRPGGGDPLPGGGVATSCRPPPLSLPSSGCGGVVCGGCGLPARGWPPVGPRLSPPSPLLLPLRPSRRGWSWRRGAVVGVVPPPDPMVEGGLRLAGGGGGESTAATGGGGLSSDEMALAFSLDGPACAVGEPATGRGGGHPTGRDAPPSYHRGSTTAAVSAPPPEPVGVLPPPAPSPYPPPRPLSAAAAAAERARAPPPPAPLMPLRTTSRRRAAGAARRDHPRVGGRPSPPPYVAAVAADVAAVVTAAGLPPGTLPPRTVLRQLDPTVANRVATVPGGGFRRVAAILGWDVAEAPPARRRPRRGGGGWVGGGSVPRPQALCQPTLPSSQPPSPLSGTPVTPSARGAMDATTAATTGTPAAAPAWWTDTPTARSVVNEILASPAATRLGLAPGVLPRARELREAGRADVVAAAAAAGEPAAAAAGRLGLVSYDAYASAAETAALVTALAAVAAASGGGVPSVAALRARGWAELARAVGRAGGIRALRLADGLAAAGGHAWAAAALGLAPAADAAAEAAATAAWERQEAAAQKARGG</sequence>
<dbReference type="EMBL" id="CM020620">
    <property type="protein sequence ID" value="KAK1867428.1"/>
    <property type="molecule type" value="Genomic_DNA"/>
</dbReference>
<reference evidence="1" key="1">
    <citation type="submission" date="2019-11" db="EMBL/GenBank/DDBJ databases">
        <title>Nori genome reveals adaptations in red seaweeds to the harsh intertidal environment.</title>
        <authorList>
            <person name="Wang D."/>
            <person name="Mao Y."/>
        </authorList>
    </citation>
    <scope>NUCLEOTIDE SEQUENCE</scope>
    <source>
        <tissue evidence="1">Gametophyte</tissue>
    </source>
</reference>
<evidence type="ECO:0000313" key="2">
    <source>
        <dbReference type="Proteomes" id="UP000798662"/>
    </source>
</evidence>
<name>A0ACC3CBH7_PYRYE</name>
<keyword evidence="2" id="KW-1185">Reference proteome</keyword>
<gene>
    <name evidence="1" type="ORF">I4F81_009935</name>
</gene>
<dbReference type="Proteomes" id="UP000798662">
    <property type="component" value="Chromosome 3"/>
</dbReference>
<accession>A0ACC3CBH7</accession>
<evidence type="ECO:0000313" key="1">
    <source>
        <dbReference type="EMBL" id="KAK1867428.1"/>
    </source>
</evidence>
<comment type="caution">
    <text evidence="1">The sequence shown here is derived from an EMBL/GenBank/DDBJ whole genome shotgun (WGS) entry which is preliminary data.</text>
</comment>
<protein>
    <submittedName>
        <fullName evidence="1">Uncharacterized protein</fullName>
    </submittedName>
</protein>
<proteinExistence type="predicted"/>